<evidence type="ECO:0008006" key="3">
    <source>
        <dbReference type="Google" id="ProtNLM"/>
    </source>
</evidence>
<dbReference type="EMBL" id="SRRZ01000103">
    <property type="protein sequence ID" value="NQE36896.1"/>
    <property type="molecule type" value="Genomic_DNA"/>
</dbReference>
<gene>
    <name evidence="1" type="ORF">E5S67_04662</name>
</gene>
<proteinExistence type="predicted"/>
<sequence length="239" mass="27620">MKQMISARKLLRRYQLSKIMVLVFLLVLVGAVAIPGYGTGRWPWTNPPPVANLNQLKSLRQNGMTIPGWQVIRVQNNVQIGGHRWLVEEIKNDRTIAILLLLPQNSPKNQPQVEWLDLDGFHRWQTDSHRTLRFTVKVAPIHDQPPPNVETRFFRSWTPQQTFAVMQWYAWPNGGSPTTSRWFWEDSIARLSNRRASWVAVSIILPIQPQGDINRAQPLLESLGEIVQAQLMAETFRFE</sequence>
<organism evidence="1 2">
    <name type="scientific">Microcoleus asticus IPMA8</name>
    <dbReference type="NCBI Taxonomy" id="2563858"/>
    <lineage>
        <taxon>Bacteria</taxon>
        <taxon>Bacillati</taxon>
        <taxon>Cyanobacteriota</taxon>
        <taxon>Cyanophyceae</taxon>
        <taxon>Oscillatoriophycideae</taxon>
        <taxon>Oscillatoriales</taxon>
        <taxon>Microcoleaceae</taxon>
        <taxon>Microcoleus</taxon>
        <taxon>Microcoleus asticus</taxon>
    </lineage>
</organism>
<evidence type="ECO:0000313" key="2">
    <source>
        <dbReference type="Proteomes" id="UP000702425"/>
    </source>
</evidence>
<dbReference type="NCBIfam" id="TIGR04533">
    <property type="entry name" value="cyanosortB_assc"/>
    <property type="match status" value="1"/>
</dbReference>
<dbReference type="RefSeq" id="WP_172190758.1">
    <property type="nucleotide sequence ID" value="NZ_CAWPPK010000006.1"/>
</dbReference>
<keyword evidence="2" id="KW-1185">Reference proteome</keyword>
<evidence type="ECO:0000313" key="1">
    <source>
        <dbReference type="EMBL" id="NQE36896.1"/>
    </source>
</evidence>
<reference evidence="1 2" key="1">
    <citation type="journal article" date="2020" name="Sci. Rep.">
        <title>A novel cyanobacterial geosmin producer, revising GeoA distribution and dispersion patterns in Bacteria.</title>
        <authorList>
            <person name="Churro C."/>
            <person name="Semedo-Aguiar A.P."/>
            <person name="Silva A.D."/>
            <person name="Pereira-Leal J.B."/>
            <person name="Leite R.B."/>
        </authorList>
    </citation>
    <scope>NUCLEOTIDE SEQUENCE [LARGE SCALE GENOMIC DNA]</scope>
    <source>
        <strain evidence="1 2">IPMA8</strain>
    </source>
</reference>
<protein>
    <recommendedName>
        <fullName evidence="3">Cyanoexosortase B system-associated protein</fullName>
    </recommendedName>
</protein>
<dbReference type="InterPro" id="IPR030917">
    <property type="entry name" value="Cyanoexo_CrtB_assoc"/>
</dbReference>
<accession>A0ABX2D2N6</accession>
<name>A0ABX2D2N6_9CYAN</name>
<comment type="caution">
    <text evidence="1">The sequence shown here is derived from an EMBL/GenBank/DDBJ whole genome shotgun (WGS) entry which is preliminary data.</text>
</comment>
<dbReference type="Proteomes" id="UP000702425">
    <property type="component" value="Unassembled WGS sequence"/>
</dbReference>